<evidence type="ECO:0000313" key="3">
    <source>
        <dbReference type="Proteomes" id="UP000241587"/>
    </source>
</evidence>
<evidence type="ECO:0008006" key="4">
    <source>
        <dbReference type="Google" id="ProtNLM"/>
    </source>
</evidence>
<feature type="region of interest" description="Disordered" evidence="1">
    <location>
        <begin position="72"/>
        <end position="110"/>
    </location>
</feature>
<organism evidence="2 3">
    <name type="scientific">Fusarium culmorum</name>
    <dbReference type="NCBI Taxonomy" id="5516"/>
    <lineage>
        <taxon>Eukaryota</taxon>
        <taxon>Fungi</taxon>
        <taxon>Dikarya</taxon>
        <taxon>Ascomycota</taxon>
        <taxon>Pezizomycotina</taxon>
        <taxon>Sordariomycetes</taxon>
        <taxon>Hypocreomycetidae</taxon>
        <taxon>Hypocreales</taxon>
        <taxon>Nectriaceae</taxon>
        <taxon>Fusarium</taxon>
    </lineage>
</organism>
<evidence type="ECO:0000313" key="2">
    <source>
        <dbReference type="EMBL" id="PTD03495.1"/>
    </source>
</evidence>
<accession>A0A2T4GJ20</accession>
<protein>
    <recommendedName>
        <fullName evidence="4">Myb-like domain-containing protein</fullName>
    </recommendedName>
</protein>
<proteinExistence type="predicted"/>
<keyword evidence="3" id="KW-1185">Reference proteome</keyword>
<dbReference type="InterPro" id="IPR001005">
    <property type="entry name" value="SANT/Myb"/>
</dbReference>
<name>A0A2T4GJ20_FUSCU</name>
<feature type="compositionally biased region" description="Polar residues" evidence="1">
    <location>
        <begin position="72"/>
        <end position="87"/>
    </location>
</feature>
<gene>
    <name evidence="2" type="ORF">FCULG_00012802</name>
</gene>
<sequence length="260" mass="28791">MDPFVQPQASLHLTDCPPAGIHGTLDPHSGNSHFHISGEMMMDASDFSHYWAGQLQPRAPAHVMAPICQTSSAPISTSQPQQFVSGSNRKRPWPRSEYQPVHHHHHLPDSVQLSKRLCDEKEKGNGAPCVVGKAGMPKPAPKPRKRKLNLTTEDDQLLIELKESKNLTWSQIADFVPGRSAGTLQDEKLRIALQEYEDEKWKIVARKAGKDFTAAACRGRAEQLRAEDLATKATLLQLSSPAVASNAESEEHLYSNDQLQ</sequence>
<dbReference type="EMBL" id="PVEM01000014">
    <property type="protein sequence ID" value="PTD03495.1"/>
    <property type="molecule type" value="Genomic_DNA"/>
</dbReference>
<dbReference type="OrthoDB" id="2143914at2759"/>
<dbReference type="AlphaFoldDB" id="A0A2T4GJ20"/>
<evidence type="ECO:0000256" key="1">
    <source>
        <dbReference type="SAM" id="MobiDB-lite"/>
    </source>
</evidence>
<reference evidence="2 3" key="1">
    <citation type="submission" date="2018-02" db="EMBL/GenBank/DDBJ databases">
        <title>Fusarium culmorum secondary metabolites in fungal-bacterial-plant interactions.</title>
        <authorList>
            <person name="Schmidt R."/>
        </authorList>
    </citation>
    <scope>NUCLEOTIDE SEQUENCE [LARGE SCALE GENOMIC DNA]</scope>
    <source>
        <strain evidence="2 3">PV</strain>
    </source>
</reference>
<dbReference type="Proteomes" id="UP000241587">
    <property type="component" value="Unassembled WGS sequence"/>
</dbReference>
<feature type="region of interest" description="Disordered" evidence="1">
    <location>
        <begin position="124"/>
        <end position="151"/>
    </location>
</feature>
<dbReference type="CDD" id="cd00167">
    <property type="entry name" value="SANT"/>
    <property type="match status" value="1"/>
</dbReference>
<comment type="caution">
    <text evidence="2">The sequence shown here is derived from an EMBL/GenBank/DDBJ whole genome shotgun (WGS) entry which is preliminary data.</text>
</comment>
<dbReference type="Pfam" id="PF13921">
    <property type="entry name" value="Myb_DNA-bind_6"/>
    <property type="match status" value="1"/>
</dbReference>